<dbReference type="RefSeq" id="WP_220664754.1">
    <property type="nucleotide sequence ID" value="NZ_CP069371.1"/>
</dbReference>
<keyword evidence="4" id="KW-1185">Reference proteome</keyword>
<evidence type="ECO:0000313" key="3">
    <source>
        <dbReference type="EMBL" id="QYZ72162.1"/>
    </source>
</evidence>
<feature type="transmembrane region" description="Helical" evidence="1">
    <location>
        <begin position="40"/>
        <end position="64"/>
    </location>
</feature>
<keyword evidence="1" id="KW-1133">Transmembrane helix</keyword>
<dbReference type="EMBL" id="CP069371">
    <property type="protein sequence ID" value="QYZ72162.1"/>
    <property type="molecule type" value="Genomic_DNA"/>
</dbReference>
<protein>
    <submittedName>
        <fullName evidence="3">DUF2892 domain-containing protein</fullName>
    </submittedName>
</protein>
<keyword evidence="1" id="KW-0812">Transmembrane</keyword>
<geneLocation type="plasmid" evidence="3 4">
    <name>unnamed1</name>
</geneLocation>
<gene>
    <name evidence="3" type="ORF">JO391_20445</name>
</gene>
<feature type="domain" description="Inner membrane protein YgaP-like transmembrane" evidence="2">
    <location>
        <begin position="1"/>
        <end position="70"/>
    </location>
</feature>
<dbReference type="AlphaFoldDB" id="A0A8G1EE43"/>
<dbReference type="Proteomes" id="UP000826300">
    <property type="component" value="Plasmid unnamed1"/>
</dbReference>
<dbReference type="KEGG" id="nsm:JO391_20445"/>
<keyword evidence="1" id="KW-0472">Membrane</keyword>
<organism evidence="3 4">
    <name type="scientific">Neotabrizicola shimadae</name>
    <dbReference type="NCBI Taxonomy" id="2807096"/>
    <lineage>
        <taxon>Bacteria</taxon>
        <taxon>Pseudomonadati</taxon>
        <taxon>Pseudomonadota</taxon>
        <taxon>Alphaproteobacteria</taxon>
        <taxon>Rhodobacterales</taxon>
        <taxon>Paracoccaceae</taxon>
        <taxon>Neotabrizicola</taxon>
    </lineage>
</organism>
<feature type="transmembrane region" description="Helical" evidence="1">
    <location>
        <begin position="12"/>
        <end position="34"/>
    </location>
</feature>
<dbReference type="Pfam" id="PF11127">
    <property type="entry name" value="YgaP-like_TM"/>
    <property type="match status" value="1"/>
</dbReference>
<keyword evidence="3" id="KW-0614">Plasmid</keyword>
<evidence type="ECO:0000313" key="4">
    <source>
        <dbReference type="Proteomes" id="UP000826300"/>
    </source>
</evidence>
<reference evidence="3" key="1">
    <citation type="submission" date="2021-02" db="EMBL/GenBank/DDBJ databases">
        <title>Rhodobacter shimadae sp. nov., an aerobic anoxygenic phototrophic bacterium isolated from a hot spring.</title>
        <authorList>
            <person name="Muramatsu S."/>
            <person name="Haruta S."/>
            <person name="Hirose S."/>
            <person name="Hanada S."/>
        </authorList>
    </citation>
    <scope>NUCLEOTIDE SEQUENCE</scope>
    <source>
        <strain evidence="3">N10</strain>
        <plasmid evidence="3">unnamed1</plasmid>
    </source>
</reference>
<evidence type="ECO:0000259" key="2">
    <source>
        <dbReference type="Pfam" id="PF11127"/>
    </source>
</evidence>
<dbReference type="InterPro" id="IPR021309">
    <property type="entry name" value="YgaP-like_TM"/>
</dbReference>
<evidence type="ECO:0000256" key="1">
    <source>
        <dbReference type="SAM" id="Phobius"/>
    </source>
</evidence>
<name>A0A8G1EE43_9RHOB</name>
<accession>A0A8G1EE43</accession>
<sequence length="74" mass="7838">MANVGSLDRTLRFIVGAVLLASPFLPPFAGFFAAWGAWKFAVAAVGLVMLGTAAFRFCPAYTLLGIRTCPISKT</sequence>
<proteinExistence type="predicted"/>